<dbReference type="SUPFAM" id="SSF53474">
    <property type="entry name" value="alpha/beta-Hydrolases"/>
    <property type="match status" value="1"/>
</dbReference>
<evidence type="ECO:0000259" key="5">
    <source>
        <dbReference type="Pfam" id="PF01764"/>
    </source>
</evidence>
<dbReference type="PANTHER" id="PTHR45856">
    <property type="entry name" value="ALPHA/BETA-HYDROLASES SUPERFAMILY PROTEIN"/>
    <property type="match status" value="1"/>
</dbReference>
<proteinExistence type="inferred from homology"/>
<protein>
    <submittedName>
        <fullName evidence="6">Alpha/Beta hydrolase protein</fullName>
    </submittedName>
</protein>
<dbReference type="GO" id="GO:0016787">
    <property type="term" value="F:hydrolase activity"/>
    <property type="evidence" value="ECO:0007669"/>
    <property type="project" value="UniProtKB-KW"/>
</dbReference>
<dbReference type="InterPro" id="IPR002921">
    <property type="entry name" value="Fungal_lipase-type"/>
</dbReference>
<evidence type="ECO:0000313" key="6">
    <source>
        <dbReference type="EMBL" id="KAJ3842304.1"/>
    </source>
</evidence>
<dbReference type="AlphaFoldDB" id="A0AA38PG50"/>
<feature type="domain" description="Fungal lipase-type" evidence="5">
    <location>
        <begin position="127"/>
        <end position="274"/>
    </location>
</feature>
<evidence type="ECO:0000256" key="1">
    <source>
        <dbReference type="ARBA" id="ARBA00023157"/>
    </source>
</evidence>
<name>A0AA38PG50_9AGAR</name>
<dbReference type="InterPro" id="IPR051218">
    <property type="entry name" value="Sec_MonoDiacylglyc_Lipase"/>
</dbReference>
<dbReference type="EMBL" id="MU806010">
    <property type="protein sequence ID" value="KAJ3842304.1"/>
    <property type="molecule type" value="Genomic_DNA"/>
</dbReference>
<keyword evidence="7" id="KW-1185">Reference proteome</keyword>
<comment type="catalytic activity">
    <reaction evidence="4">
        <text>a monoacylglycerol + H2O = glycerol + a fatty acid + H(+)</text>
        <dbReference type="Rhea" id="RHEA:15245"/>
        <dbReference type="ChEBI" id="CHEBI:15377"/>
        <dbReference type="ChEBI" id="CHEBI:15378"/>
        <dbReference type="ChEBI" id="CHEBI:17408"/>
        <dbReference type="ChEBI" id="CHEBI:17754"/>
        <dbReference type="ChEBI" id="CHEBI:28868"/>
    </reaction>
</comment>
<comment type="similarity">
    <text evidence="2">Belongs to the AB hydrolase superfamily. Lipase family. Class 3 subfamily.</text>
</comment>
<organism evidence="6 7">
    <name type="scientific">Lentinula raphanica</name>
    <dbReference type="NCBI Taxonomy" id="153919"/>
    <lineage>
        <taxon>Eukaryota</taxon>
        <taxon>Fungi</taxon>
        <taxon>Dikarya</taxon>
        <taxon>Basidiomycota</taxon>
        <taxon>Agaricomycotina</taxon>
        <taxon>Agaricomycetes</taxon>
        <taxon>Agaricomycetidae</taxon>
        <taxon>Agaricales</taxon>
        <taxon>Marasmiineae</taxon>
        <taxon>Omphalotaceae</taxon>
        <taxon>Lentinula</taxon>
    </lineage>
</organism>
<keyword evidence="1" id="KW-1015">Disulfide bond</keyword>
<evidence type="ECO:0000256" key="4">
    <source>
        <dbReference type="ARBA" id="ARBA00048461"/>
    </source>
</evidence>
<evidence type="ECO:0000313" key="7">
    <source>
        <dbReference type="Proteomes" id="UP001163846"/>
    </source>
</evidence>
<gene>
    <name evidence="6" type="ORF">F5878DRAFT_608036</name>
</gene>
<comment type="caution">
    <text evidence="6">The sequence shown here is derived from an EMBL/GenBank/DDBJ whole genome shotgun (WGS) entry which is preliminary data.</text>
</comment>
<keyword evidence="6" id="KW-0378">Hydrolase</keyword>
<dbReference type="GO" id="GO:0006629">
    <property type="term" value="P:lipid metabolic process"/>
    <property type="evidence" value="ECO:0007669"/>
    <property type="project" value="InterPro"/>
</dbReference>
<dbReference type="Pfam" id="PF01764">
    <property type="entry name" value="Lipase_3"/>
    <property type="match status" value="1"/>
</dbReference>
<dbReference type="Gene3D" id="3.40.50.1820">
    <property type="entry name" value="alpha/beta hydrolase"/>
    <property type="match status" value="1"/>
</dbReference>
<dbReference type="PANTHER" id="PTHR45856:SF24">
    <property type="entry name" value="FUNGAL LIPASE-LIKE DOMAIN-CONTAINING PROTEIN"/>
    <property type="match status" value="1"/>
</dbReference>
<reference evidence="6" key="1">
    <citation type="submission" date="2022-08" db="EMBL/GenBank/DDBJ databases">
        <authorList>
            <consortium name="DOE Joint Genome Institute"/>
            <person name="Min B."/>
            <person name="Riley R."/>
            <person name="Sierra-Patev S."/>
            <person name="Naranjo-Ortiz M."/>
            <person name="Looney B."/>
            <person name="Konkel Z."/>
            <person name="Slot J.C."/>
            <person name="Sakamoto Y."/>
            <person name="Steenwyk J.L."/>
            <person name="Rokas A."/>
            <person name="Carro J."/>
            <person name="Camarero S."/>
            <person name="Ferreira P."/>
            <person name="Molpeceres G."/>
            <person name="Ruiz-Duenas F.J."/>
            <person name="Serrano A."/>
            <person name="Henrissat B."/>
            <person name="Drula E."/>
            <person name="Hughes K.W."/>
            <person name="Mata J.L."/>
            <person name="Ishikawa N.K."/>
            <person name="Vargas-Isla R."/>
            <person name="Ushijima S."/>
            <person name="Smith C.A."/>
            <person name="Ahrendt S."/>
            <person name="Andreopoulos W."/>
            <person name="He G."/>
            <person name="Labutti K."/>
            <person name="Lipzen A."/>
            <person name="Ng V."/>
            <person name="Sandor L."/>
            <person name="Barry K."/>
            <person name="Martinez A.T."/>
            <person name="Xiao Y."/>
            <person name="Gibbons J.G."/>
            <person name="Terashima K."/>
            <person name="Hibbett D.S."/>
            <person name="Grigoriev I.V."/>
        </authorList>
    </citation>
    <scope>NUCLEOTIDE SEQUENCE</scope>
    <source>
        <strain evidence="6">TFB9207</strain>
    </source>
</reference>
<accession>A0AA38PG50</accession>
<dbReference type="CDD" id="cd00519">
    <property type="entry name" value="Lipase_3"/>
    <property type="match status" value="1"/>
</dbReference>
<comment type="catalytic activity">
    <reaction evidence="3">
        <text>a diacylglycerol + H2O = a monoacylglycerol + a fatty acid + H(+)</text>
        <dbReference type="Rhea" id="RHEA:32731"/>
        <dbReference type="ChEBI" id="CHEBI:15377"/>
        <dbReference type="ChEBI" id="CHEBI:15378"/>
        <dbReference type="ChEBI" id="CHEBI:17408"/>
        <dbReference type="ChEBI" id="CHEBI:18035"/>
        <dbReference type="ChEBI" id="CHEBI:28868"/>
    </reaction>
</comment>
<sequence>MRVINIHHKYVLTEAQKQMYASEKLMNFRWIAKIAATYSPYILSTQDLADQKLFSELAEIGQFTELAYTNTVPVEFLFQNLNTLLQPKFPLEGYHALEDSVLVSEFFGRVAHLHGYVAYRPRTKQLVVATSGTSTAIQAIQDLRTLWHRHKSRRGFVHSGFWQLYKGIRSFILDGIRKGFEEHPDIVELVITGHSMGAAVSYILLFDKILVSDDILPAHLPIKLVTFGSPRPGDANLARYYQELVDVYRRKNGDASFSEYLVKAYNDGVPALPPLFLGYRHFTQSPLYYDHNHLYYIPSSESEYTLFHVDAEKSLEYPRGGHNYYNGRDQERLLRRLGWLDKSITTGDSNWQQFYLNRVAKHSH</sequence>
<dbReference type="Proteomes" id="UP001163846">
    <property type="component" value="Unassembled WGS sequence"/>
</dbReference>
<evidence type="ECO:0000256" key="2">
    <source>
        <dbReference type="ARBA" id="ARBA00043996"/>
    </source>
</evidence>
<evidence type="ECO:0000256" key="3">
    <source>
        <dbReference type="ARBA" id="ARBA00047591"/>
    </source>
</evidence>
<dbReference type="InterPro" id="IPR029058">
    <property type="entry name" value="AB_hydrolase_fold"/>
</dbReference>